<evidence type="ECO:0000313" key="2">
    <source>
        <dbReference type="Proteomes" id="UP001732700"/>
    </source>
</evidence>
<sequence length="803" mass="90233">MDLEANSGHNVLERMLIDEKAEPRDLRLSLLEDITDRFSPDHEIGRGAFAVVYKGMVGERMVAVKKLSKTYGIVHEDKFHKEIECLMKAKHKNIVRFLGYCVDTQGKAESYEGKFIIADLRTWLLCFEYVPNGNLQNYITDASAGLEWSLRFRIIKGICEGLHYLHMNSIIHLDLKPANILLDGHMVPKIADFGLSRSLVEEKTHYTTKNVFGTPGYMAPEFYGGKVGFASDIYSLGVIIMEMLTGVKGYHEDDTVIESWMNRLEGDTQLEQVRACTKMGKECMEPDPKKRPVAWRIIDMLDKTGSADKTSMNSSLFEPQASLLGEQSDQKGTGKLAESFSQEDINERPGTEDVAERLVNDHQKGIGKLAESFIQEDINERPETEDVAERLVNGHSHKGQENTGHLPSPESQDIDRKANHKGKGILSFNSSVWDKLNIFKKIRKDPPKYANSNGAATSDSSSYASVASVLQSEGEIRDSSNVKAFTFNELRVATRNFRPESMLGEGGFGSVFRGTLTRTKPGTGMVIAVKKLNQKGFQGHREWQTEVNYLGQLSHPNIVKLVGYCIEDDHRLIVYEFMPRGSLENHLFRRNSYFQPISWNLRMKIAHGAAKGLAFLHSDMVKVILSSFKTSDILLDANYDAKLSDFGLAKDGPACDMSHVSTRVIGTHGYAAPEYIATGHLTTKCDVFSFGVVLLEMLSGRRALDSNRPKGEHYLVEWARPYLINNRRIIRVLDTRLEGEYSVPRAKKVASLALQCLSVDPRHRPTMEQVVAVLEQLRDAPDTEKARQQPEPDRLEIIVDKGE</sequence>
<dbReference type="EnsemblPlants" id="AVESA.00010b.r2.1AG0000910.1">
    <property type="protein sequence ID" value="AVESA.00010b.r2.1AG0000910.1.CDS"/>
    <property type="gene ID" value="AVESA.00010b.r2.1AG0000910"/>
</dbReference>
<reference evidence="1" key="2">
    <citation type="submission" date="2025-09" db="UniProtKB">
        <authorList>
            <consortium name="EnsemblPlants"/>
        </authorList>
    </citation>
    <scope>IDENTIFICATION</scope>
</reference>
<accession>A0ACD5T6L2</accession>
<keyword evidence="2" id="KW-1185">Reference proteome</keyword>
<dbReference type="Proteomes" id="UP001732700">
    <property type="component" value="Chromosome 1A"/>
</dbReference>
<name>A0ACD5T6L2_AVESA</name>
<organism evidence="1 2">
    <name type="scientific">Avena sativa</name>
    <name type="common">Oat</name>
    <dbReference type="NCBI Taxonomy" id="4498"/>
    <lineage>
        <taxon>Eukaryota</taxon>
        <taxon>Viridiplantae</taxon>
        <taxon>Streptophyta</taxon>
        <taxon>Embryophyta</taxon>
        <taxon>Tracheophyta</taxon>
        <taxon>Spermatophyta</taxon>
        <taxon>Magnoliopsida</taxon>
        <taxon>Liliopsida</taxon>
        <taxon>Poales</taxon>
        <taxon>Poaceae</taxon>
        <taxon>BOP clade</taxon>
        <taxon>Pooideae</taxon>
        <taxon>Poodae</taxon>
        <taxon>Poeae</taxon>
        <taxon>Poeae Chloroplast Group 1 (Aveneae type)</taxon>
        <taxon>Aveninae</taxon>
        <taxon>Avena</taxon>
    </lineage>
</organism>
<proteinExistence type="predicted"/>
<protein>
    <submittedName>
        <fullName evidence="1">Uncharacterized protein</fullName>
    </submittedName>
</protein>
<reference evidence="1" key="1">
    <citation type="submission" date="2021-05" db="EMBL/GenBank/DDBJ databases">
        <authorList>
            <person name="Scholz U."/>
            <person name="Mascher M."/>
            <person name="Fiebig A."/>
        </authorList>
    </citation>
    <scope>NUCLEOTIDE SEQUENCE [LARGE SCALE GENOMIC DNA]</scope>
</reference>
<evidence type="ECO:0000313" key="1">
    <source>
        <dbReference type="EnsemblPlants" id="AVESA.00010b.r2.1AG0000910.1.CDS"/>
    </source>
</evidence>